<dbReference type="Proteomes" id="UP000030746">
    <property type="component" value="Unassembled WGS sequence"/>
</dbReference>
<keyword evidence="1" id="KW-0732">Signal</keyword>
<accession>V3ZJN1</accession>
<evidence type="ECO:0000256" key="1">
    <source>
        <dbReference type="SAM" id="SignalP"/>
    </source>
</evidence>
<evidence type="ECO:0008006" key="4">
    <source>
        <dbReference type="Google" id="ProtNLM"/>
    </source>
</evidence>
<dbReference type="AlphaFoldDB" id="V3ZJN1"/>
<dbReference type="HOGENOM" id="CLU_1564642_0_0_1"/>
<dbReference type="EMBL" id="KB203855">
    <property type="protein sequence ID" value="ESO82580.1"/>
    <property type="molecule type" value="Genomic_DNA"/>
</dbReference>
<dbReference type="RefSeq" id="XP_009066769.1">
    <property type="nucleotide sequence ID" value="XM_009068521.1"/>
</dbReference>
<gene>
    <name evidence="2" type="ORF">LOTGIDRAFT_169901</name>
</gene>
<dbReference type="CTD" id="20241261"/>
<proteinExistence type="predicted"/>
<feature type="signal peptide" evidence="1">
    <location>
        <begin position="1"/>
        <end position="22"/>
    </location>
</feature>
<organism evidence="2 3">
    <name type="scientific">Lottia gigantea</name>
    <name type="common">Giant owl limpet</name>
    <dbReference type="NCBI Taxonomy" id="225164"/>
    <lineage>
        <taxon>Eukaryota</taxon>
        <taxon>Metazoa</taxon>
        <taxon>Spiralia</taxon>
        <taxon>Lophotrochozoa</taxon>
        <taxon>Mollusca</taxon>
        <taxon>Gastropoda</taxon>
        <taxon>Patellogastropoda</taxon>
        <taxon>Lottioidea</taxon>
        <taxon>Lottiidae</taxon>
        <taxon>Lottia</taxon>
    </lineage>
</organism>
<evidence type="ECO:0000313" key="2">
    <source>
        <dbReference type="EMBL" id="ESO82580.1"/>
    </source>
</evidence>
<protein>
    <recommendedName>
        <fullName evidence="4">CUB domain-containing protein</fullName>
    </recommendedName>
</protein>
<dbReference type="KEGG" id="lgi:LOTGIDRAFT_169901"/>
<reference evidence="2 3" key="1">
    <citation type="journal article" date="2013" name="Nature">
        <title>Insights into bilaterian evolution from three spiralian genomes.</title>
        <authorList>
            <person name="Simakov O."/>
            <person name="Marletaz F."/>
            <person name="Cho S.J."/>
            <person name="Edsinger-Gonzales E."/>
            <person name="Havlak P."/>
            <person name="Hellsten U."/>
            <person name="Kuo D.H."/>
            <person name="Larsson T."/>
            <person name="Lv J."/>
            <person name="Arendt D."/>
            <person name="Savage R."/>
            <person name="Osoegawa K."/>
            <person name="de Jong P."/>
            <person name="Grimwood J."/>
            <person name="Chapman J.A."/>
            <person name="Shapiro H."/>
            <person name="Aerts A."/>
            <person name="Otillar R.P."/>
            <person name="Terry A.Y."/>
            <person name="Boore J.L."/>
            <person name="Grigoriev I.V."/>
            <person name="Lindberg D.R."/>
            <person name="Seaver E.C."/>
            <person name="Weisblat D.A."/>
            <person name="Putnam N.H."/>
            <person name="Rokhsar D.S."/>
        </authorList>
    </citation>
    <scope>NUCLEOTIDE SEQUENCE [LARGE SCALE GENOMIC DNA]</scope>
</reference>
<feature type="chain" id="PRO_5004717802" description="CUB domain-containing protein" evidence="1">
    <location>
        <begin position="23"/>
        <end position="171"/>
    </location>
</feature>
<name>V3ZJN1_LOTGI</name>
<keyword evidence="3" id="KW-1185">Reference proteome</keyword>
<evidence type="ECO:0000313" key="3">
    <source>
        <dbReference type="Proteomes" id="UP000030746"/>
    </source>
</evidence>
<dbReference type="GeneID" id="20241261"/>
<sequence length="171" mass="19569">MDMVWILSVCLVLILMIIPTGGTVSMCKNDTYIATSFQLSRLNTEPTNCTCLLTNTEQTRTQVYFNMTSSSGCGYKLTIYFNGKMPPLSCDLSNSTFTDITSETIKLNYEPYRQVKTAPFSFNLNISSEPEFSYFHIMTFCYYEEDMEMDIIVLDQQVLAFGDRCLRDART</sequence>